<dbReference type="Pfam" id="PF13155">
    <property type="entry name" value="Toprim_2"/>
    <property type="match status" value="1"/>
</dbReference>
<protein>
    <submittedName>
        <fullName evidence="1">Toprim-like</fullName>
    </submittedName>
</protein>
<dbReference type="InterPro" id="IPR050219">
    <property type="entry name" value="DnaG_primase"/>
</dbReference>
<proteinExistence type="predicted"/>
<dbReference type="GO" id="GO:0003677">
    <property type="term" value="F:DNA binding"/>
    <property type="evidence" value="ECO:0007669"/>
    <property type="project" value="InterPro"/>
</dbReference>
<evidence type="ECO:0000313" key="2">
    <source>
        <dbReference type="Proteomes" id="UP000184335"/>
    </source>
</evidence>
<dbReference type="InterPro" id="IPR036977">
    <property type="entry name" value="DNA_primase_Znf_CHC2"/>
</dbReference>
<name>A0A1M6E7J4_9FLAO</name>
<sequence>MNTKTAKNIRIIDFLNALGHEPQRTIRYNYFYYSPFRTEKTASMKVDDKLNLWYDHGSAQGGTIIDLIIAMQKAINVSEALTFLKGLNLNTDFVFNNMREKIGNQNNTRESSIKIEKIQSLHDSKLLHYLKERNINIDTARKYLQEIHYSVDDRKYKALGWLDNNGSYHLRSEFFKGCTSQNISVVDGSGCNQENTICMVYEGMFDFLSHLTLKNEKQFKVDCIILNSLSNLNKAIEWIRENKLTPSLILDNDAAGQKATSKLLKEFPEAKDFSVTYSDHKDLNDYLKSKNILNNNLANDVDESRIPEQANTYRRKR</sequence>
<dbReference type="Proteomes" id="UP000184335">
    <property type="component" value="Unassembled WGS sequence"/>
</dbReference>
<evidence type="ECO:0000313" key="1">
    <source>
        <dbReference type="EMBL" id="SHI81494.1"/>
    </source>
</evidence>
<accession>A0A1M6E7J4</accession>
<keyword evidence="2" id="KW-1185">Reference proteome</keyword>
<dbReference type="EMBL" id="FQYI01000005">
    <property type="protein sequence ID" value="SHI81494.1"/>
    <property type="molecule type" value="Genomic_DNA"/>
</dbReference>
<dbReference type="SUPFAM" id="SSF57783">
    <property type="entry name" value="Zinc beta-ribbon"/>
    <property type="match status" value="1"/>
</dbReference>
<dbReference type="GO" id="GO:0006269">
    <property type="term" value="P:DNA replication, synthesis of primer"/>
    <property type="evidence" value="ECO:0007669"/>
    <property type="project" value="TreeGrafter"/>
</dbReference>
<gene>
    <name evidence="1" type="ORF">SAMN05443429_10511</name>
</gene>
<dbReference type="AlphaFoldDB" id="A0A1M6E7J4"/>
<dbReference type="GO" id="GO:0008270">
    <property type="term" value="F:zinc ion binding"/>
    <property type="evidence" value="ECO:0007669"/>
    <property type="project" value="InterPro"/>
</dbReference>
<organism evidence="1 2">
    <name type="scientific">Cruoricaptor ignavus</name>
    <dbReference type="NCBI Taxonomy" id="1118202"/>
    <lineage>
        <taxon>Bacteria</taxon>
        <taxon>Pseudomonadati</taxon>
        <taxon>Bacteroidota</taxon>
        <taxon>Flavobacteriia</taxon>
        <taxon>Flavobacteriales</taxon>
        <taxon>Weeksellaceae</taxon>
        <taxon>Cruoricaptor</taxon>
    </lineage>
</organism>
<dbReference type="Gene3D" id="3.40.1360.10">
    <property type="match status" value="1"/>
</dbReference>
<dbReference type="GO" id="GO:0005737">
    <property type="term" value="C:cytoplasm"/>
    <property type="evidence" value="ECO:0007669"/>
    <property type="project" value="TreeGrafter"/>
</dbReference>
<dbReference type="Gene3D" id="3.90.580.10">
    <property type="entry name" value="Zinc finger, CHC2-type domain"/>
    <property type="match status" value="1"/>
</dbReference>
<dbReference type="PANTHER" id="PTHR30313:SF2">
    <property type="entry name" value="DNA PRIMASE"/>
    <property type="match status" value="1"/>
</dbReference>
<reference evidence="1 2" key="1">
    <citation type="submission" date="2016-11" db="EMBL/GenBank/DDBJ databases">
        <authorList>
            <person name="Jaros S."/>
            <person name="Januszkiewicz K."/>
            <person name="Wedrychowicz H."/>
        </authorList>
    </citation>
    <scope>NUCLEOTIDE SEQUENCE [LARGE SCALE GENOMIC DNA]</scope>
    <source>
        <strain evidence="1 2">DSM 25479</strain>
    </source>
</reference>
<dbReference type="STRING" id="1118202.SAMN05443429_10511"/>
<dbReference type="SUPFAM" id="SSF56731">
    <property type="entry name" value="DNA primase core"/>
    <property type="match status" value="1"/>
</dbReference>
<dbReference type="PANTHER" id="PTHR30313">
    <property type="entry name" value="DNA PRIMASE"/>
    <property type="match status" value="1"/>
</dbReference>